<dbReference type="Proteomes" id="UP000479710">
    <property type="component" value="Unassembled WGS sequence"/>
</dbReference>
<name>A0A6G1C7Y8_9ORYZ</name>
<dbReference type="Gene3D" id="3.40.50.1820">
    <property type="entry name" value="alpha/beta hydrolase"/>
    <property type="match status" value="1"/>
</dbReference>
<organism evidence="1 2">
    <name type="scientific">Oryza meyeriana var. granulata</name>
    <dbReference type="NCBI Taxonomy" id="110450"/>
    <lineage>
        <taxon>Eukaryota</taxon>
        <taxon>Viridiplantae</taxon>
        <taxon>Streptophyta</taxon>
        <taxon>Embryophyta</taxon>
        <taxon>Tracheophyta</taxon>
        <taxon>Spermatophyta</taxon>
        <taxon>Magnoliopsida</taxon>
        <taxon>Liliopsida</taxon>
        <taxon>Poales</taxon>
        <taxon>Poaceae</taxon>
        <taxon>BOP clade</taxon>
        <taxon>Oryzoideae</taxon>
        <taxon>Oryzeae</taxon>
        <taxon>Oryzinae</taxon>
        <taxon>Oryza</taxon>
        <taxon>Oryza meyeriana</taxon>
    </lineage>
</organism>
<comment type="caution">
    <text evidence="1">The sequence shown here is derived from an EMBL/GenBank/DDBJ whole genome shotgun (WGS) entry which is preliminary data.</text>
</comment>
<dbReference type="InterPro" id="IPR029058">
    <property type="entry name" value="AB_hydrolase_fold"/>
</dbReference>
<accession>A0A6G1C7Y8</accession>
<sequence>MEDLQTQRPFSEDRYGSVRKIYIVCKQDKTIPDKFQRWMAANGGGRPVDE</sequence>
<keyword evidence="2" id="KW-1185">Reference proteome</keyword>
<dbReference type="OrthoDB" id="688000at2759"/>
<evidence type="ECO:0000313" key="2">
    <source>
        <dbReference type="Proteomes" id="UP000479710"/>
    </source>
</evidence>
<protein>
    <submittedName>
        <fullName evidence="1">Uncharacterized protein</fullName>
    </submittedName>
</protein>
<reference evidence="1 2" key="1">
    <citation type="submission" date="2019-11" db="EMBL/GenBank/DDBJ databases">
        <title>Whole genome sequence of Oryza granulata.</title>
        <authorList>
            <person name="Li W."/>
        </authorList>
    </citation>
    <scope>NUCLEOTIDE SEQUENCE [LARGE SCALE GENOMIC DNA]</scope>
    <source>
        <strain evidence="2">cv. Menghai</strain>
        <tissue evidence="1">Leaf</tissue>
    </source>
</reference>
<dbReference type="EMBL" id="SPHZ02000010">
    <property type="protein sequence ID" value="KAF0895914.1"/>
    <property type="molecule type" value="Genomic_DNA"/>
</dbReference>
<evidence type="ECO:0000313" key="1">
    <source>
        <dbReference type="EMBL" id="KAF0895914.1"/>
    </source>
</evidence>
<gene>
    <name evidence="1" type="ORF">E2562_017558</name>
</gene>
<proteinExistence type="predicted"/>
<dbReference type="AlphaFoldDB" id="A0A6G1C7Y8"/>
<feature type="non-terminal residue" evidence="1">
    <location>
        <position position="50"/>
    </location>
</feature>